<comment type="similarity">
    <text evidence="2">Belongs to the cytochrome P450 family.</text>
</comment>
<keyword evidence="8" id="KW-1133">Transmembrane helix</keyword>
<keyword evidence="5" id="KW-0560">Oxidoreductase</keyword>
<keyword evidence="10" id="KW-1185">Reference proteome</keyword>
<dbReference type="GO" id="GO:0004497">
    <property type="term" value="F:monooxygenase activity"/>
    <property type="evidence" value="ECO:0007669"/>
    <property type="project" value="InterPro"/>
</dbReference>
<dbReference type="Pfam" id="PF00067">
    <property type="entry name" value="p450"/>
    <property type="match status" value="2"/>
</dbReference>
<dbReference type="VEuPathDB" id="FungiDB:ASPVEDRAFT_134432"/>
<dbReference type="InterPro" id="IPR001128">
    <property type="entry name" value="Cyt_P450"/>
</dbReference>
<dbReference type="EMBL" id="KV878130">
    <property type="protein sequence ID" value="OJJ03483.1"/>
    <property type="molecule type" value="Genomic_DNA"/>
</dbReference>
<evidence type="ECO:0000256" key="8">
    <source>
        <dbReference type="SAM" id="Phobius"/>
    </source>
</evidence>
<evidence type="ECO:0000313" key="9">
    <source>
        <dbReference type="EMBL" id="OJJ03483.1"/>
    </source>
</evidence>
<dbReference type="RefSeq" id="XP_040669245.1">
    <property type="nucleotide sequence ID" value="XM_040807133.1"/>
</dbReference>
<sequence length="578" mass="65237">MDLSRIDPLTGLTAVLLGCLAIGLYQLYFFALPKPIPGIPYKAESAKSLLGDIPTVLSGLSRKPELRVAFNERARSFKARLVQIFPGPLTLPIVILDDAREALDIMLYRSRDFDRTPVVSALLSWVIPNHHSVFPTGPRWRAHRKLSQTMMTDQFLDQVATPAIYETSLDLIGLWKRKEKAAEGRAFLAFRDIEICTLDAMLALTFGDCAPRGTKAQLENSRQFVASENHTVQRTEDVITFPPVEVDKLTDSFSKIQRSVDWTTSTLFPLVFGWFMRRHPLLIPRFRTIHQFIHQAVSRSIQRLNEKVASPHVGMDHIVFREHAIAKEEGRRPQYHSSAVRDEVFGLLLFGNHTTRTTLSWGVKLLADNQTAQAKLRNALREAFPSAAYERRIPTAAEIQGTSVPYLDATIEEILRLQPIVEVGRTAVRDVHIFDQVIPKGTIVLALNQGAGVMYPLYDTSIHHKSSQPAAQRWESYGTIDEATAQHFIPERWLTTADDSAGAQRFNPTACYSLAFGAGPRGCWGRRLAYLQMRFFVAMTVWSFEFPPCPERLSGYQAVEGIVRVPDHCYVKLKLSNR</sequence>
<evidence type="ECO:0000256" key="4">
    <source>
        <dbReference type="ARBA" id="ARBA00022723"/>
    </source>
</evidence>
<evidence type="ECO:0000256" key="5">
    <source>
        <dbReference type="ARBA" id="ARBA00023002"/>
    </source>
</evidence>
<keyword evidence="8" id="KW-0812">Transmembrane</keyword>
<dbReference type="Gene3D" id="1.10.630.10">
    <property type="entry name" value="Cytochrome P450"/>
    <property type="match status" value="1"/>
</dbReference>
<gene>
    <name evidence="9" type="ORF">ASPVEDRAFT_134432</name>
</gene>
<dbReference type="GO" id="GO:0044550">
    <property type="term" value="P:secondary metabolite biosynthetic process"/>
    <property type="evidence" value="ECO:0007669"/>
    <property type="project" value="UniProtKB-ARBA"/>
</dbReference>
<dbReference type="GO" id="GO:0020037">
    <property type="term" value="F:heme binding"/>
    <property type="evidence" value="ECO:0007669"/>
    <property type="project" value="InterPro"/>
</dbReference>
<dbReference type="PROSITE" id="PS51257">
    <property type="entry name" value="PROKAR_LIPOPROTEIN"/>
    <property type="match status" value="1"/>
</dbReference>
<protein>
    <recommendedName>
        <fullName evidence="11">Cytochrome P450 monooxygenase</fullName>
    </recommendedName>
</protein>
<organism evidence="9 10">
    <name type="scientific">Aspergillus versicolor CBS 583.65</name>
    <dbReference type="NCBI Taxonomy" id="1036611"/>
    <lineage>
        <taxon>Eukaryota</taxon>
        <taxon>Fungi</taxon>
        <taxon>Dikarya</taxon>
        <taxon>Ascomycota</taxon>
        <taxon>Pezizomycotina</taxon>
        <taxon>Eurotiomycetes</taxon>
        <taxon>Eurotiomycetidae</taxon>
        <taxon>Eurotiales</taxon>
        <taxon>Aspergillaceae</taxon>
        <taxon>Aspergillus</taxon>
        <taxon>Aspergillus subgen. Nidulantes</taxon>
    </lineage>
</organism>
<evidence type="ECO:0000256" key="2">
    <source>
        <dbReference type="ARBA" id="ARBA00010617"/>
    </source>
</evidence>
<dbReference type="GO" id="GO:0005506">
    <property type="term" value="F:iron ion binding"/>
    <property type="evidence" value="ECO:0007669"/>
    <property type="project" value="InterPro"/>
</dbReference>
<accession>A0A1L9PPQ7</accession>
<evidence type="ECO:0000256" key="6">
    <source>
        <dbReference type="ARBA" id="ARBA00023004"/>
    </source>
</evidence>
<comment type="cofactor">
    <cofactor evidence="1 7">
        <name>heme</name>
        <dbReference type="ChEBI" id="CHEBI:30413"/>
    </cofactor>
</comment>
<dbReference type="PANTHER" id="PTHR24305">
    <property type="entry name" value="CYTOCHROME P450"/>
    <property type="match status" value="1"/>
</dbReference>
<feature type="binding site" description="axial binding residue" evidence="7">
    <location>
        <position position="523"/>
    </location>
    <ligand>
        <name>heme</name>
        <dbReference type="ChEBI" id="CHEBI:30413"/>
    </ligand>
    <ligandPart>
        <name>Fe</name>
        <dbReference type="ChEBI" id="CHEBI:18248"/>
    </ligandPart>
</feature>
<keyword evidence="6 7" id="KW-0408">Iron</keyword>
<keyword evidence="8" id="KW-0472">Membrane</keyword>
<dbReference type="Proteomes" id="UP000184073">
    <property type="component" value="Unassembled WGS sequence"/>
</dbReference>
<dbReference type="OrthoDB" id="1470350at2759"/>
<dbReference type="PRINTS" id="PR00465">
    <property type="entry name" value="EP450IV"/>
</dbReference>
<evidence type="ECO:0000256" key="3">
    <source>
        <dbReference type="ARBA" id="ARBA00022617"/>
    </source>
</evidence>
<proteinExistence type="inferred from homology"/>
<dbReference type="InterPro" id="IPR050121">
    <property type="entry name" value="Cytochrome_P450_monoxygenase"/>
</dbReference>
<evidence type="ECO:0000256" key="7">
    <source>
        <dbReference type="PIRSR" id="PIRSR602403-1"/>
    </source>
</evidence>
<evidence type="ECO:0000313" key="10">
    <source>
        <dbReference type="Proteomes" id="UP000184073"/>
    </source>
</evidence>
<dbReference type="SUPFAM" id="SSF48264">
    <property type="entry name" value="Cytochrome P450"/>
    <property type="match status" value="1"/>
</dbReference>
<evidence type="ECO:0008006" key="11">
    <source>
        <dbReference type="Google" id="ProtNLM"/>
    </source>
</evidence>
<keyword evidence="3 7" id="KW-0349">Heme</keyword>
<dbReference type="GO" id="GO:0016705">
    <property type="term" value="F:oxidoreductase activity, acting on paired donors, with incorporation or reduction of molecular oxygen"/>
    <property type="evidence" value="ECO:0007669"/>
    <property type="project" value="InterPro"/>
</dbReference>
<dbReference type="InterPro" id="IPR002403">
    <property type="entry name" value="Cyt_P450_E_grp-IV"/>
</dbReference>
<dbReference type="AlphaFoldDB" id="A0A1L9PPQ7"/>
<evidence type="ECO:0000256" key="1">
    <source>
        <dbReference type="ARBA" id="ARBA00001971"/>
    </source>
</evidence>
<dbReference type="STRING" id="1036611.A0A1L9PPQ7"/>
<keyword evidence="4 7" id="KW-0479">Metal-binding</keyword>
<feature type="transmembrane region" description="Helical" evidence="8">
    <location>
        <begin position="12"/>
        <end position="31"/>
    </location>
</feature>
<dbReference type="PRINTS" id="PR00385">
    <property type="entry name" value="P450"/>
</dbReference>
<dbReference type="InterPro" id="IPR036396">
    <property type="entry name" value="Cyt_P450_sf"/>
</dbReference>
<reference evidence="10" key="1">
    <citation type="journal article" date="2017" name="Genome Biol.">
        <title>Comparative genomics reveals high biological diversity and specific adaptations in the industrially and medically important fungal genus Aspergillus.</title>
        <authorList>
            <person name="de Vries R.P."/>
            <person name="Riley R."/>
            <person name="Wiebenga A."/>
            <person name="Aguilar-Osorio G."/>
            <person name="Amillis S."/>
            <person name="Uchima C.A."/>
            <person name="Anderluh G."/>
            <person name="Asadollahi M."/>
            <person name="Askin M."/>
            <person name="Barry K."/>
            <person name="Battaglia E."/>
            <person name="Bayram O."/>
            <person name="Benocci T."/>
            <person name="Braus-Stromeyer S.A."/>
            <person name="Caldana C."/>
            <person name="Canovas D."/>
            <person name="Cerqueira G.C."/>
            <person name="Chen F."/>
            <person name="Chen W."/>
            <person name="Choi C."/>
            <person name="Clum A."/>
            <person name="Dos Santos R.A."/>
            <person name="Damasio A.R."/>
            <person name="Diallinas G."/>
            <person name="Emri T."/>
            <person name="Fekete E."/>
            <person name="Flipphi M."/>
            <person name="Freyberg S."/>
            <person name="Gallo A."/>
            <person name="Gournas C."/>
            <person name="Habgood R."/>
            <person name="Hainaut M."/>
            <person name="Harispe M.L."/>
            <person name="Henrissat B."/>
            <person name="Hilden K.S."/>
            <person name="Hope R."/>
            <person name="Hossain A."/>
            <person name="Karabika E."/>
            <person name="Karaffa L."/>
            <person name="Karanyi Z."/>
            <person name="Krasevec N."/>
            <person name="Kuo A."/>
            <person name="Kusch H."/>
            <person name="LaButti K."/>
            <person name="Lagendijk E.L."/>
            <person name="Lapidus A."/>
            <person name="Levasseur A."/>
            <person name="Lindquist E."/>
            <person name="Lipzen A."/>
            <person name="Logrieco A.F."/>
            <person name="MacCabe A."/>
            <person name="Maekelae M.R."/>
            <person name="Malavazi I."/>
            <person name="Melin P."/>
            <person name="Meyer V."/>
            <person name="Mielnichuk N."/>
            <person name="Miskei M."/>
            <person name="Molnar A.P."/>
            <person name="Mule G."/>
            <person name="Ngan C.Y."/>
            <person name="Orejas M."/>
            <person name="Orosz E."/>
            <person name="Ouedraogo J.P."/>
            <person name="Overkamp K.M."/>
            <person name="Park H.-S."/>
            <person name="Perrone G."/>
            <person name="Piumi F."/>
            <person name="Punt P.J."/>
            <person name="Ram A.F."/>
            <person name="Ramon A."/>
            <person name="Rauscher S."/>
            <person name="Record E."/>
            <person name="Riano-Pachon D.M."/>
            <person name="Robert V."/>
            <person name="Roehrig J."/>
            <person name="Ruller R."/>
            <person name="Salamov A."/>
            <person name="Salih N.S."/>
            <person name="Samson R.A."/>
            <person name="Sandor E."/>
            <person name="Sanguinetti M."/>
            <person name="Schuetze T."/>
            <person name="Sepcic K."/>
            <person name="Shelest E."/>
            <person name="Sherlock G."/>
            <person name="Sophianopoulou V."/>
            <person name="Squina F.M."/>
            <person name="Sun H."/>
            <person name="Susca A."/>
            <person name="Todd R.B."/>
            <person name="Tsang A."/>
            <person name="Unkles S.E."/>
            <person name="van de Wiele N."/>
            <person name="van Rossen-Uffink D."/>
            <person name="Oliveira J.V."/>
            <person name="Vesth T.C."/>
            <person name="Visser J."/>
            <person name="Yu J.-H."/>
            <person name="Zhou M."/>
            <person name="Andersen M.R."/>
            <person name="Archer D.B."/>
            <person name="Baker S.E."/>
            <person name="Benoit I."/>
            <person name="Brakhage A.A."/>
            <person name="Braus G.H."/>
            <person name="Fischer R."/>
            <person name="Frisvad J.C."/>
            <person name="Goldman G.H."/>
            <person name="Houbraken J."/>
            <person name="Oakley B."/>
            <person name="Pocsi I."/>
            <person name="Scazzocchio C."/>
            <person name="Seiboth B."/>
            <person name="vanKuyk P.A."/>
            <person name="Wortman J."/>
            <person name="Dyer P.S."/>
            <person name="Grigoriev I.V."/>
        </authorList>
    </citation>
    <scope>NUCLEOTIDE SEQUENCE [LARGE SCALE GENOMIC DNA]</scope>
    <source>
        <strain evidence="10">CBS 583.65</strain>
    </source>
</reference>
<dbReference type="PANTHER" id="PTHR24305:SF166">
    <property type="entry name" value="CYTOCHROME P450 12A4, MITOCHONDRIAL-RELATED"/>
    <property type="match status" value="1"/>
</dbReference>
<name>A0A1L9PPQ7_ASPVE</name>
<dbReference type="GeneID" id="63722644"/>